<organism evidence="6 7">
    <name type="scientific">Ranitomeya imitator</name>
    <name type="common">mimic poison frog</name>
    <dbReference type="NCBI Taxonomy" id="111125"/>
    <lineage>
        <taxon>Eukaryota</taxon>
        <taxon>Metazoa</taxon>
        <taxon>Chordata</taxon>
        <taxon>Craniata</taxon>
        <taxon>Vertebrata</taxon>
        <taxon>Euteleostomi</taxon>
        <taxon>Amphibia</taxon>
        <taxon>Batrachia</taxon>
        <taxon>Anura</taxon>
        <taxon>Neobatrachia</taxon>
        <taxon>Hyloidea</taxon>
        <taxon>Dendrobatidae</taxon>
        <taxon>Dendrobatinae</taxon>
        <taxon>Ranitomeya</taxon>
    </lineage>
</organism>
<proteinExistence type="predicted"/>
<gene>
    <name evidence="6" type="ORF">RIMI_LOCUS13070147</name>
</gene>
<evidence type="ECO:0000313" key="7">
    <source>
        <dbReference type="Proteomes" id="UP001176940"/>
    </source>
</evidence>
<keyword evidence="7" id="KW-1185">Reference proteome</keyword>
<dbReference type="Proteomes" id="UP001176940">
    <property type="component" value="Unassembled WGS sequence"/>
</dbReference>
<dbReference type="PANTHER" id="PTHR23193:SF23">
    <property type="entry name" value="NUCLEAR PORE COMPLEX PROTEIN NUP153"/>
    <property type="match status" value="1"/>
</dbReference>
<reference evidence="6" key="1">
    <citation type="submission" date="2023-07" db="EMBL/GenBank/DDBJ databases">
        <authorList>
            <person name="Stuckert A."/>
        </authorList>
    </citation>
    <scope>NUCLEOTIDE SEQUENCE</scope>
</reference>
<sequence>MFTLVTGDLGIVGRWRAVCVTALQPPNSDAAAIDIVVGIAAASLSVTGIISRVTDTVKSIVPAWLQKYFNKDDEVPGRSSNLIRAEDHTDTQNEEQSHTYVQEDLPATADDRITLEHVRTQEDHSTSRLALSLPEVLTRPSLHRANLNFNLLDSPALNCQPSTSSAYPIVTSNFSLVKEIKDSTSQHDDDNISTTSGFSSRASDKDIAVTKNLNAPPLWSPEADRSHFSHNSSMTSRKPTFNLSTFGSLSPSLGNSSVLKSSQLGDSPFYPGKTTYGGAASVRTSRVRSTPYQAPIRRQVKPKPTNNQSYGVTSSTARRILQSLEKMSSPLADARRIPSISSPSAMGRAKYACAGAMAEDQKRTSWKEDRRRRSGPETPIRPDQQRDRPWIPENVTDTADNSSKRKKDTSGAYLQHYRML</sequence>
<evidence type="ECO:0000256" key="2">
    <source>
        <dbReference type="ARBA" id="ARBA00022448"/>
    </source>
</evidence>
<evidence type="ECO:0000256" key="1">
    <source>
        <dbReference type="ARBA" id="ARBA00004123"/>
    </source>
</evidence>
<feature type="region of interest" description="Disordered" evidence="4">
    <location>
        <begin position="327"/>
        <end position="413"/>
    </location>
</feature>
<dbReference type="PANTHER" id="PTHR23193">
    <property type="entry name" value="NUCLEAR PORE COMPLEX PROTEIN NUP"/>
    <property type="match status" value="1"/>
</dbReference>
<dbReference type="EMBL" id="CAUEEQ010031873">
    <property type="protein sequence ID" value="CAJ0950540.1"/>
    <property type="molecule type" value="Genomic_DNA"/>
</dbReference>
<dbReference type="Pfam" id="PF08604">
    <property type="entry name" value="Nup153"/>
    <property type="match status" value="1"/>
</dbReference>
<feature type="domain" description="Nucleoporin Nup153 N-terminal" evidence="5">
    <location>
        <begin position="125"/>
        <end position="344"/>
    </location>
</feature>
<feature type="compositionally biased region" description="Polar residues" evidence="4">
    <location>
        <begin position="192"/>
        <end position="201"/>
    </location>
</feature>
<evidence type="ECO:0000256" key="4">
    <source>
        <dbReference type="SAM" id="MobiDB-lite"/>
    </source>
</evidence>
<comment type="caution">
    <text evidence="6">The sequence shown here is derived from an EMBL/GenBank/DDBJ whole genome shotgun (WGS) entry which is preliminary data.</text>
</comment>
<evidence type="ECO:0000259" key="5">
    <source>
        <dbReference type="Pfam" id="PF08604"/>
    </source>
</evidence>
<feature type="compositionally biased region" description="Basic and acidic residues" evidence="4">
    <location>
        <begin position="359"/>
        <end position="375"/>
    </location>
</feature>
<comment type="subcellular location">
    <subcellularLocation>
        <location evidence="1">Nucleus</location>
    </subcellularLocation>
</comment>
<evidence type="ECO:0000313" key="6">
    <source>
        <dbReference type="EMBL" id="CAJ0950540.1"/>
    </source>
</evidence>
<keyword evidence="2" id="KW-0813">Transport</keyword>
<dbReference type="InterPro" id="IPR013913">
    <property type="entry name" value="Nup153_N"/>
</dbReference>
<protein>
    <recommendedName>
        <fullName evidence="5">Nucleoporin Nup153 N-terminal domain-containing protein</fullName>
    </recommendedName>
</protein>
<dbReference type="InterPro" id="IPR026054">
    <property type="entry name" value="Nucleoporin"/>
</dbReference>
<evidence type="ECO:0000256" key="3">
    <source>
        <dbReference type="ARBA" id="ARBA00023242"/>
    </source>
</evidence>
<accession>A0ABN9LTV2</accession>
<keyword evidence="3" id="KW-0539">Nucleus</keyword>
<name>A0ABN9LTV2_9NEOB</name>
<feature type="region of interest" description="Disordered" evidence="4">
    <location>
        <begin position="183"/>
        <end position="236"/>
    </location>
</feature>